<organism evidence="6 7">
    <name type="scientific">Ascoidea rubescens DSM 1968</name>
    <dbReference type="NCBI Taxonomy" id="1344418"/>
    <lineage>
        <taxon>Eukaryota</taxon>
        <taxon>Fungi</taxon>
        <taxon>Dikarya</taxon>
        <taxon>Ascomycota</taxon>
        <taxon>Saccharomycotina</taxon>
        <taxon>Saccharomycetes</taxon>
        <taxon>Ascoideaceae</taxon>
        <taxon>Ascoidea</taxon>
    </lineage>
</organism>
<dbReference type="InterPro" id="IPR015943">
    <property type="entry name" value="WD40/YVTN_repeat-like_dom_sf"/>
</dbReference>
<dbReference type="GeneID" id="30963314"/>
<feature type="region of interest" description="Disordered" evidence="4">
    <location>
        <begin position="282"/>
        <end position="311"/>
    </location>
</feature>
<evidence type="ECO:0000256" key="1">
    <source>
        <dbReference type="ARBA" id="ARBA00004123"/>
    </source>
</evidence>
<feature type="non-terminal residue" evidence="6">
    <location>
        <position position="1"/>
    </location>
</feature>
<evidence type="ECO:0000256" key="2">
    <source>
        <dbReference type="ARBA" id="ARBA00023242"/>
    </source>
</evidence>
<dbReference type="Gene3D" id="2.130.10.10">
    <property type="entry name" value="YVTN repeat-like/Quinoprotein amine dehydrogenase"/>
    <property type="match status" value="1"/>
</dbReference>
<comment type="similarity">
    <text evidence="3">Belongs to the UTP5 family.</text>
</comment>
<evidence type="ECO:0000256" key="3">
    <source>
        <dbReference type="ARBA" id="ARBA00038335"/>
    </source>
</evidence>
<dbReference type="InterPro" id="IPR007148">
    <property type="entry name" value="SSU_processome_Utp12"/>
</dbReference>
<sequence length="671" mass="75956">PIVDSSFNPDGSLIASAIIALDAHNIHIQSTSSSDFRNIDISFPLDKGLKFTCFSWGYLNPDFHNIESQVLFIGLNNGSILIYSPIQNQLIETLNNLSSYSIISCYYSKLSNSLWSIDLSDDLIEFNLSNFQKISNYKISDFLNQIDNLNNSITNNISNFNENTKLTNIKLISYQEKPHLLLSSNSVYLIDLSSKKVVSHFSNHINPIIVLNYKNDDHIITTAIDDRFINIYSLSENSIKKVLVTQSNVVSISFNDNTLIAVTQEGLIEVFDNPFNSKLVKPNEDSLNSDNPNNLINSTGRRKRHQNNKSNSAVAKIKLQRPASQLKIVENELKILNAFLTFDKQILYSWLENATIFHFDKLSLINQDSKSVITGDINIVKSKASSFSQDKTKKNLSSSHGDDIAASKQYRETTVHIASGDNLKDIEIDETENLTLADKLNSLNISKDISDFQQQIQEKKILKATTGSLTVVLTQALKTNDHSLLESILNIDNEQNIKTTILRLNSSLVIILLNKLSERLARLSNTSQTKNKRLIIWIKWVLIIHGSYLIRLNFTGGNGSLLRDLSQLNFILGKKAANLNKLLILRSKLDLILEQISIKKEILSEFQQQNYFSQEGEENESDVEYNEALDDAHLIDNGEEDYISEDDEESDDYYSEDESDVDMEEEEDDDD</sequence>
<proteinExistence type="inferred from homology"/>
<dbReference type="PANTHER" id="PTHR44267:SF1">
    <property type="entry name" value="WD REPEAT-CONTAINING PROTEIN 43"/>
    <property type="match status" value="1"/>
</dbReference>
<name>A0A1D2VLI6_9ASCO</name>
<dbReference type="Pfam" id="PF04003">
    <property type="entry name" value="Utp12"/>
    <property type="match status" value="1"/>
</dbReference>
<dbReference type="Proteomes" id="UP000095038">
    <property type="component" value="Unassembled WGS sequence"/>
</dbReference>
<dbReference type="RefSeq" id="XP_020048787.1">
    <property type="nucleotide sequence ID" value="XM_020189678.1"/>
</dbReference>
<protein>
    <submittedName>
        <fullName evidence="6">NUC189-domain-containing protein</fullName>
    </submittedName>
</protein>
<dbReference type="EMBL" id="KV454477">
    <property type="protein sequence ID" value="ODV62480.1"/>
    <property type="molecule type" value="Genomic_DNA"/>
</dbReference>
<keyword evidence="2" id="KW-0539">Nucleus</keyword>
<evidence type="ECO:0000256" key="4">
    <source>
        <dbReference type="SAM" id="MobiDB-lite"/>
    </source>
</evidence>
<dbReference type="FunCoup" id="A0A1D2VLI6">
    <property type="interactions" value="803"/>
</dbReference>
<dbReference type="STRING" id="1344418.A0A1D2VLI6"/>
<accession>A0A1D2VLI6</accession>
<dbReference type="InterPro" id="IPR052414">
    <property type="entry name" value="U3_snoRNA-assoc_WDR"/>
</dbReference>
<dbReference type="OrthoDB" id="30195at2759"/>
<dbReference type="GO" id="GO:0032040">
    <property type="term" value="C:small-subunit processome"/>
    <property type="evidence" value="ECO:0007669"/>
    <property type="project" value="UniProtKB-ARBA"/>
</dbReference>
<feature type="non-terminal residue" evidence="6">
    <location>
        <position position="671"/>
    </location>
</feature>
<feature type="compositionally biased region" description="Acidic residues" evidence="4">
    <location>
        <begin position="637"/>
        <end position="671"/>
    </location>
</feature>
<feature type="domain" description="Small-subunit processome Utp12" evidence="5">
    <location>
        <begin position="480"/>
        <end position="593"/>
    </location>
</feature>
<feature type="region of interest" description="Disordered" evidence="4">
    <location>
        <begin position="636"/>
        <end position="671"/>
    </location>
</feature>
<dbReference type="SUPFAM" id="SSF50978">
    <property type="entry name" value="WD40 repeat-like"/>
    <property type="match status" value="1"/>
</dbReference>
<evidence type="ECO:0000313" key="6">
    <source>
        <dbReference type="EMBL" id="ODV62480.1"/>
    </source>
</evidence>
<dbReference type="GO" id="GO:0000462">
    <property type="term" value="P:maturation of SSU-rRNA from tricistronic rRNA transcript (SSU-rRNA, 5.8S rRNA, LSU-rRNA)"/>
    <property type="evidence" value="ECO:0007669"/>
    <property type="project" value="TreeGrafter"/>
</dbReference>
<dbReference type="InterPro" id="IPR036322">
    <property type="entry name" value="WD40_repeat_dom_sf"/>
</dbReference>
<dbReference type="PANTHER" id="PTHR44267">
    <property type="entry name" value="WD REPEAT-CONTAINING PROTEIN 43"/>
    <property type="match status" value="1"/>
</dbReference>
<dbReference type="InParanoid" id="A0A1D2VLI6"/>
<gene>
    <name evidence="6" type="ORF">ASCRUDRAFT_21180</name>
</gene>
<evidence type="ECO:0000259" key="5">
    <source>
        <dbReference type="Pfam" id="PF04003"/>
    </source>
</evidence>
<reference evidence="7" key="1">
    <citation type="submission" date="2016-05" db="EMBL/GenBank/DDBJ databases">
        <title>Comparative genomics of biotechnologically important yeasts.</title>
        <authorList>
            <consortium name="DOE Joint Genome Institute"/>
            <person name="Riley R."/>
            <person name="Haridas S."/>
            <person name="Wolfe K.H."/>
            <person name="Lopes M.R."/>
            <person name="Hittinger C.T."/>
            <person name="Goker M."/>
            <person name="Salamov A."/>
            <person name="Wisecaver J."/>
            <person name="Long T.M."/>
            <person name="Aerts A.L."/>
            <person name="Barry K."/>
            <person name="Choi C."/>
            <person name="Clum A."/>
            <person name="Coughlan A.Y."/>
            <person name="Deshpande S."/>
            <person name="Douglass A.P."/>
            <person name="Hanson S.J."/>
            <person name="Klenk H.-P."/>
            <person name="Labutti K."/>
            <person name="Lapidus A."/>
            <person name="Lindquist E."/>
            <person name="Lipzen A."/>
            <person name="Meier-Kolthoff J.P."/>
            <person name="Ohm R.A."/>
            <person name="Otillar R.P."/>
            <person name="Pangilinan J."/>
            <person name="Peng Y."/>
            <person name="Rokas A."/>
            <person name="Rosa C.A."/>
            <person name="Scheuner C."/>
            <person name="Sibirny A.A."/>
            <person name="Slot J.C."/>
            <person name="Stielow J.B."/>
            <person name="Sun H."/>
            <person name="Kurtzman C.P."/>
            <person name="Blackwell M."/>
            <person name="Grigoriev I.V."/>
            <person name="Jeffries T.W."/>
        </authorList>
    </citation>
    <scope>NUCLEOTIDE SEQUENCE [LARGE SCALE GENOMIC DNA]</scope>
    <source>
        <strain evidence="7">DSM 1968</strain>
    </source>
</reference>
<comment type="subcellular location">
    <subcellularLocation>
        <location evidence="1">Nucleus</location>
    </subcellularLocation>
</comment>
<feature type="compositionally biased region" description="Polar residues" evidence="4">
    <location>
        <begin position="285"/>
        <end position="299"/>
    </location>
</feature>
<dbReference type="AlphaFoldDB" id="A0A1D2VLI6"/>
<evidence type="ECO:0000313" key="7">
    <source>
        <dbReference type="Proteomes" id="UP000095038"/>
    </source>
</evidence>
<keyword evidence="7" id="KW-1185">Reference proteome</keyword>